<sequence>METDLDDGRRPRRRPRSIAFFDHGEPSVWDSKLQFAESLPSWSKWHMNWPRFHWRRYVRLVRIVLQAIVLWFAVLTLGGIFLRGFGFFCRHTPLSPAVCKSQWITSQEPVLNKYTFGKTPTTKPLQDLSKLNEISPSLQTLGLIMSLVSANLSTSYSELYAFSESFQLSKDELENLALATRHTQGMVEHFSKEEYIYRQSSLLWHHNGINVLGIGVDTVQEILNDTSTWSLAFTEHALHRVPYAASWSLSRHVLKEYFYFVGEQELAVKELAIQATETDFVLGDLLGLFGQLERKLERVVEERTRVCGTEVSGKKGKLCAVDQTRQLRAATNMRAAVQWSQDVVKVAEGHYKDLLSELSKTTEALRVDMRGYRSAWPSKSVLSLHRLNETLVTERSQLDAYVQTAEKAEEVVESFGNEFLGVDGEHEFALPRQLQEAIAKRQLRWW</sequence>
<feature type="transmembrane region" description="Helical" evidence="1">
    <location>
        <begin position="60"/>
        <end position="82"/>
    </location>
</feature>
<evidence type="ECO:0000256" key="1">
    <source>
        <dbReference type="SAM" id="Phobius"/>
    </source>
</evidence>
<keyword evidence="1" id="KW-1133">Transmembrane helix</keyword>
<gene>
    <name evidence="2" type="ORF">PRZ48_015044</name>
</gene>
<organism evidence="2 3">
    <name type="scientific">Zasmidium cellare</name>
    <name type="common">Wine cellar mold</name>
    <name type="synonym">Racodium cellare</name>
    <dbReference type="NCBI Taxonomy" id="395010"/>
    <lineage>
        <taxon>Eukaryota</taxon>
        <taxon>Fungi</taxon>
        <taxon>Dikarya</taxon>
        <taxon>Ascomycota</taxon>
        <taxon>Pezizomycotina</taxon>
        <taxon>Dothideomycetes</taxon>
        <taxon>Dothideomycetidae</taxon>
        <taxon>Mycosphaerellales</taxon>
        <taxon>Mycosphaerellaceae</taxon>
        <taxon>Zasmidium</taxon>
    </lineage>
</organism>
<keyword evidence="1" id="KW-0812">Transmembrane</keyword>
<reference evidence="2 3" key="1">
    <citation type="journal article" date="2023" name="G3 (Bethesda)">
        <title>A chromosome-level genome assembly of Zasmidium syzygii isolated from banana leaves.</title>
        <authorList>
            <person name="van Westerhoven A.C."/>
            <person name="Mehrabi R."/>
            <person name="Talebi R."/>
            <person name="Steentjes M.B.F."/>
            <person name="Corcolon B."/>
            <person name="Chong P.A."/>
            <person name="Kema G.H.J."/>
            <person name="Seidl M.F."/>
        </authorList>
    </citation>
    <scope>NUCLEOTIDE SEQUENCE [LARGE SCALE GENOMIC DNA]</scope>
    <source>
        <strain evidence="2 3">P124</strain>
    </source>
</reference>
<accession>A0ABR0DXN8</accession>
<dbReference type="Proteomes" id="UP001305779">
    <property type="component" value="Unassembled WGS sequence"/>
</dbReference>
<proteinExistence type="predicted"/>
<comment type="caution">
    <text evidence="2">The sequence shown here is derived from an EMBL/GenBank/DDBJ whole genome shotgun (WGS) entry which is preliminary data.</text>
</comment>
<keyword evidence="3" id="KW-1185">Reference proteome</keyword>
<protein>
    <submittedName>
        <fullName evidence="2">Uncharacterized protein</fullName>
    </submittedName>
</protein>
<keyword evidence="1" id="KW-0472">Membrane</keyword>
<evidence type="ECO:0000313" key="3">
    <source>
        <dbReference type="Proteomes" id="UP001305779"/>
    </source>
</evidence>
<evidence type="ECO:0000313" key="2">
    <source>
        <dbReference type="EMBL" id="KAK4493859.1"/>
    </source>
</evidence>
<dbReference type="EMBL" id="JAXOVC010000015">
    <property type="protein sequence ID" value="KAK4493859.1"/>
    <property type="molecule type" value="Genomic_DNA"/>
</dbReference>
<name>A0ABR0DXN8_ZASCE</name>